<evidence type="ECO:0000313" key="3">
    <source>
        <dbReference type="Proteomes" id="UP001180515"/>
    </source>
</evidence>
<dbReference type="GO" id="GO:0016491">
    <property type="term" value="F:oxidoreductase activity"/>
    <property type="evidence" value="ECO:0007669"/>
    <property type="project" value="UniProtKB-ARBA"/>
</dbReference>
<dbReference type="Gene3D" id="3.40.50.720">
    <property type="entry name" value="NAD(P)-binding Rossmann-like Domain"/>
    <property type="match status" value="1"/>
</dbReference>
<dbReference type="SUPFAM" id="SSF51735">
    <property type="entry name" value="NAD(P)-binding Rossmann-fold domains"/>
    <property type="match status" value="1"/>
</dbReference>
<accession>A0AAE4HY38</accession>
<dbReference type="InterPro" id="IPR036291">
    <property type="entry name" value="NAD(P)-bd_dom_sf"/>
</dbReference>
<gene>
    <name evidence="2" type="ORF">P7G31_11295</name>
</gene>
<dbReference type="GO" id="GO:0019752">
    <property type="term" value="P:carboxylic acid metabolic process"/>
    <property type="evidence" value="ECO:0007669"/>
    <property type="project" value="UniProtKB-ARBA"/>
</dbReference>
<dbReference type="AlphaFoldDB" id="A0AAE4HY38"/>
<dbReference type="EMBL" id="JARQAG010000036">
    <property type="protein sequence ID" value="MDT2732784.1"/>
    <property type="molecule type" value="Genomic_DNA"/>
</dbReference>
<evidence type="ECO:0000313" key="2">
    <source>
        <dbReference type="EMBL" id="MDT2732784.1"/>
    </source>
</evidence>
<dbReference type="InterPro" id="IPR023401">
    <property type="entry name" value="ODC_N"/>
</dbReference>
<dbReference type="Proteomes" id="UP001180515">
    <property type="component" value="Unassembled WGS sequence"/>
</dbReference>
<comment type="similarity">
    <text evidence="1">Belongs to the ornithine cyclodeaminase/mu-crystallin family.</text>
</comment>
<dbReference type="PIRSF" id="PIRSF001439">
    <property type="entry name" value="CryM"/>
    <property type="match status" value="1"/>
</dbReference>
<proteinExistence type="inferred from homology"/>
<name>A0AAE4HY38_9STRE</name>
<evidence type="ECO:0000256" key="1">
    <source>
        <dbReference type="ARBA" id="ARBA00008903"/>
    </source>
</evidence>
<dbReference type="OMA" id="VKIVNVH"/>
<dbReference type="Pfam" id="PF02423">
    <property type="entry name" value="OCD_Mu_crystall"/>
    <property type="match status" value="1"/>
</dbReference>
<dbReference type="PANTHER" id="PTHR13812:SF19">
    <property type="entry name" value="KETIMINE REDUCTASE MU-CRYSTALLIN"/>
    <property type="match status" value="1"/>
</dbReference>
<comment type="caution">
    <text evidence="2">The sequence shown here is derived from an EMBL/GenBank/DDBJ whole genome shotgun (WGS) entry which is preliminary data.</text>
</comment>
<protein>
    <submittedName>
        <fullName evidence="2">Ornithine cyclodeaminase family protein</fullName>
    </submittedName>
</protein>
<dbReference type="InterPro" id="IPR003462">
    <property type="entry name" value="ODC_Mu_crystall"/>
</dbReference>
<organism evidence="2 3">
    <name type="scientific">Streptococcus parauberis</name>
    <dbReference type="NCBI Taxonomy" id="1348"/>
    <lineage>
        <taxon>Bacteria</taxon>
        <taxon>Bacillati</taxon>
        <taxon>Bacillota</taxon>
        <taxon>Bacilli</taxon>
        <taxon>Lactobacillales</taxon>
        <taxon>Streptococcaceae</taxon>
        <taxon>Streptococcus</taxon>
    </lineage>
</organism>
<reference evidence="2" key="1">
    <citation type="submission" date="2023-03" db="EMBL/GenBank/DDBJ databases">
        <authorList>
            <person name="Shen W."/>
            <person name="Cai J."/>
        </authorList>
    </citation>
    <scope>NUCLEOTIDE SEQUENCE</scope>
    <source>
        <strain evidence="2">P82-2</strain>
    </source>
</reference>
<dbReference type="FunFam" id="3.40.50.720:FF:000311">
    <property type="entry name" value="Ornithine cyclodeaminase"/>
    <property type="match status" value="1"/>
</dbReference>
<dbReference type="GO" id="GO:0005737">
    <property type="term" value="C:cytoplasm"/>
    <property type="evidence" value="ECO:0007669"/>
    <property type="project" value="TreeGrafter"/>
</dbReference>
<sequence>MLILTKKDIQQCFKMTDAIKAAKEASKLYTSGNATVPLRTNLDVTDFNGQSLYMPAVTKGEQNALGVKIVSVYPDNINKGLPSVPATMVALDPETGIVSAILDGTYLTQLRTAAIQGAATEEFSNPNARIAGLIGTGGQGYQQAIAMMTARQLEELKVFDIDFERAKTFAQQLSADMKDSFTTKIYAVQTAKEAVADSDIVTTVTTSKVNTFNAEDVKVGAHVNGIGAYTPEMLELPKELLVKADAVIFDTSDGVLAEAGDIQTPIKEGLLELTDYTGEIGQFLLGQIHGRKSESDITVFKSVGSAVLDIVTAQLIVEKAQDMGIGTQFDI</sequence>
<dbReference type="PANTHER" id="PTHR13812">
    <property type="entry name" value="KETIMINE REDUCTASE MU-CRYSTALLIN"/>
    <property type="match status" value="1"/>
</dbReference>
<dbReference type="RefSeq" id="WP_013793933.1">
    <property type="nucleotide sequence ID" value="NZ_BAWT01000002.1"/>
</dbReference>
<dbReference type="Gene3D" id="3.30.1780.10">
    <property type="entry name" value="ornithine cyclodeaminase, domain 1"/>
    <property type="match status" value="1"/>
</dbReference>